<evidence type="ECO:0000256" key="1">
    <source>
        <dbReference type="SAM" id="MobiDB-lite"/>
    </source>
</evidence>
<gene>
    <name evidence="2" type="ORF">PECUL_23A045510</name>
</gene>
<proteinExistence type="predicted"/>
<evidence type="ECO:0000313" key="2">
    <source>
        <dbReference type="EMBL" id="CAH2326730.1"/>
    </source>
</evidence>
<organism evidence="2 3">
    <name type="scientific">Pelobates cultripes</name>
    <name type="common">Western spadefoot toad</name>
    <dbReference type="NCBI Taxonomy" id="61616"/>
    <lineage>
        <taxon>Eukaryota</taxon>
        <taxon>Metazoa</taxon>
        <taxon>Chordata</taxon>
        <taxon>Craniata</taxon>
        <taxon>Vertebrata</taxon>
        <taxon>Euteleostomi</taxon>
        <taxon>Amphibia</taxon>
        <taxon>Batrachia</taxon>
        <taxon>Anura</taxon>
        <taxon>Pelobatoidea</taxon>
        <taxon>Pelobatidae</taxon>
        <taxon>Pelobates</taxon>
    </lineage>
</organism>
<name>A0AAD1THR3_PELCU</name>
<reference evidence="2" key="1">
    <citation type="submission" date="2022-03" db="EMBL/GenBank/DDBJ databases">
        <authorList>
            <person name="Alioto T."/>
            <person name="Alioto T."/>
            <person name="Gomez Garrido J."/>
        </authorList>
    </citation>
    <scope>NUCLEOTIDE SEQUENCE</scope>
</reference>
<dbReference type="Proteomes" id="UP001295444">
    <property type="component" value="Chromosome 13"/>
</dbReference>
<feature type="compositionally biased region" description="Basic and acidic residues" evidence="1">
    <location>
        <begin position="23"/>
        <end position="43"/>
    </location>
</feature>
<dbReference type="EMBL" id="OW240924">
    <property type="protein sequence ID" value="CAH2326730.1"/>
    <property type="molecule type" value="Genomic_DNA"/>
</dbReference>
<keyword evidence="3" id="KW-1185">Reference proteome</keyword>
<feature type="region of interest" description="Disordered" evidence="1">
    <location>
        <begin position="1"/>
        <end position="64"/>
    </location>
</feature>
<feature type="compositionally biased region" description="Polar residues" evidence="1">
    <location>
        <begin position="47"/>
        <end position="56"/>
    </location>
</feature>
<sequence>VPMENKKKTRATQDYLEQGSSKKSSDLDRYLQEKVKALAHNEDSNMAVASQDSESPPHSPAFSD</sequence>
<feature type="non-terminal residue" evidence="2">
    <location>
        <position position="1"/>
    </location>
</feature>
<accession>A0AAD1THR3</accession>
<dbReference type="AlphaFoldDB" id="A0AAD1THR3"/>
<feature type="non-terminal residue" evidence="2">
    <location>
        <position position="64"/>
    </location>
</feature>
<evidence type="ECO:0000313" key="3">
    <source>
        <dbReference type="Proteomes" id="UP001295444"/>
    </source>
</evidence>
<protein>
    <submittedName>
        <fullName evidence="2">Uncharacterized protein</fullName>
    </submittedName>
</protein>